<evidence type="ECO:0000259" key="1">
    <source>
        <dbReference type="Pfam" id="PF04443"/>
    </source>
</evidence>
<dbReference type="AlphaFoldDB" id="A0A2A2GFU1"/>
<evidence type="ECO:0000313" key="2">
    <source>
        <dbReference type="EMBL" id="PAU95725.1"/>
    </source>
</evidence>
<dbReference type="RefSeq" id="WP_095604970.1">
    <property type="nucleotide sequence ID" value="NZ_NSKE01000001.1"/>
</dbReference>
<feature type="domain" description="Acyl-protein synthetase LuxE" evidence="1">
    <location>
        <begin position="188"/>
        <end position="350"/>
    </location>
</feature>
<reference evidence="2 3" key="1">
    <citation type="submission" date="2017-08" db="EMBL/GenBank/DDBJ databases">
        <title>Aliifodinibius alkalisoli sp. nov., isolated from saline alkaline soil.</title>
        <authorList>
            <person name="Liu D."/>
            <person name="Zhang G."/>
        </authorList>
    </citation>
    <scope>NUCLEOTIDE SEQUENCE [LARGE SCALE GENOMIC DNA]</scope>
    <source>
        <strain evidence="2 3">WN023</strain>
    </source>
</reference>
<protein>
    <recommendedName>
        <fullName evidence="1">Acyl-protein synthetase LuxE domain-containing protein</fullName>
    </recommendedName>
</protein>
<evidence type="ECO:0000313" key="3">
    <source>
        <dbReference type="Proteomes" id="UP000218831"/>
    </source>
</evidence>
<organism evidence="2 3">
    <name type="scientific">Fodinibius salipaludis</name>
    <dbReference type="NCBI Taxonomy" id="2032627"/>
    <lineage>
        <taxon>Bacteria</taxon>
        <taxon>Pseudomonadati</taxon>
        <taxon>Balneolota</taxon>
        <taxon>Balneolia</taxon>
        <taxon>Balneolales</taxon>
        <taxon>Balneolaceae</taxon>
        <taxon>Fodinibius</taxon>
    </lineage>
</organism>
<dbReference type="GO" id="GO:0047474">
    <property type="term" value="F:long-chain fatty acid--protein ligase activity"/>
    <property type="evidence" value="ECO:0007669"/>
    <property type="project" value="InterPro"/>
</dbReference>
<gene>
    <name evidence="2" type="ORF">CK503_01300</name>
</gene>
<dbReference type="InterPro" id="IPR007534">
    <property type="entry name" value="LuxE"/>
</dbReference>
<dbReference type="InterPro" id="IPR042099">
    <property type="entry name" value="ANL_N_sf"/>
</dbReference>
<dbReference type="Pfam" id="PF04443">
    <property type="entry name" value="LuxE"/>
    <property type="match status" value="1"/>
</dbReference>
<dbReference type="Gene3D" id="3.40.50.12780">
    <property type="entry name" value="N-terminal domain of ligase-like"/>
    <property type="match status" value="1"/>
</dbReference>
<dbReference type="GO" id="GO:0008218">
    <property type="term" value="P:bioluminescence"/>
    <property type="evidence" value="ECO:0007669"/>
    <property type="project" value="InterPro"/>
</dbReference>
<comment type="caution">
    <text evidence="2">The sequence shown here is derived from an EMBL/GenBank/DDBJ whole genome shotgun (WGS) entry which is preliminary data.</text>
</comment>
<dbReference type="SUPFAM" id="SSF56801">
    <property type="entry name" value="Acetyl-CoA synthetase-like"/>
    <property type="match status" value="1"/>
</dbReference>
<dbReference type="OrthoDB" id="182577at2"/>
<dbReference type="EMBL" id="NSKE01000001">
    <property type="protein sequence ID" value="PAU95725.1"/>
    <property type="molecule type" value="Genomic_DNA"/>
</dbReference>
<proteinExistence type="predicted"/>
<accession>A0A2A2GFU1</accession>
<keyword evidence="3" id="KW-1185">Reference proteome</keyword>
<name>A0A2A2GFU1_9BACT</name>
<dbReference type="Proteomes" id="UP000218831">
    <property type="component" value="Unassembled WGS sequence"/>
</dbReference>
<sequence>MKDWANIIFSDTLSFKEKAKQVFEYQFEQNPVYRRYCEALDEIKTSRHSELVSESHATQNNDSEILKRVQDDRESIPLLPIKAFKDADVTTRTDAEAELIFKSSGTSDMQRSIHRVHNPELYDKSLLKGFRHFYNLDNAVIWGYTPGYADNPHSSLIYMIQKLIDQDNSGLSRFLPLGEPVNPGAIKEVQRQGKQLILFGAAFGLLDLLEMDDINLPSNSIVIETGGMKTHRREISRSELHRRLAKGFRLDGSRIHSEYGMAELLSQAYATGKWFSTVPWMQVTIRNPENPNEILPPYEEGLIGVIDLANVHSCSFLLTGDKGVMDKDGRFKVLGRWNPRDLRGCNFLIDED</sequence>